<dbReference type="PROSITE" id="PS50250">
    <property type="entry name" value="PCI"/>
    <property type="match status" value="1"/>
</dbReference>
<feature type="domain" description="PCI" evidence="7">
    <location>
        <begin position="218"/>
        <end position="389"/>
    </location>
</feature>
<dbReference type="SUPFAM" id="SSF46785">
    <property type="entry name" value="Winged helix' DNA-binding domain"/>
    <property type="match status" value="1"/>
</dbReference>
<dbReference type="Pfam" id="PF10602">
    <property type="entry name" value="RPN7"/>
    <property type="match status" value="1"/>
</dbReference>
<dbReference type="AlphaFoldDB" id="A0A1X0RKG6"/>
<gene>
    <name evidence="8" type="ORF">BCV71DRAFT_207487</name>
</gene>
<protein>
    <submittedName>
        <fullName evidence="8">PCI-domain-containing protein</fullName>
    </submittedName>
</protein>
<dbReference type="PANTHER" id="PTHR14145">
    <property type="entry name" value="26S PROTESOME SUBUNIT 6"/>
    <property type="match status" value="1"/>
</dbReference>
<dbReference type="InterPro" id="IPR045135">
    <property type="entry name" value="Rpn7_N"/>
</dbReference>
<dbReference type="VEuPathDB" id="FungiDB:BCV72DRAFT_89620"/>
<evidence type="ECO:0000256" key="3">
    <source>
        <dbReference type="ARBA" id="ARBA00008793"/>
    </source>
</evidence>
<evidence type="ECO:0000256" key="5">
    <source>
        <dbReference type="ARBA" id="ARBA00022790"/>
    </source>
</evidence>
<evidence type="ECO:0000256" key="2">
    <source>
        <dbReference type="ARBA" id="ARBA00004496"/>
    </source>
</evidence>
<keyword evidence="4" id="KW-0963">Cytoplasm</keyword>
<dbReference type="OMA" id="IYLQNWA"/>
<dbReference type="EMBL" id="KV921656">
    <property type="protein sequence ID" value="ORE12486.1"/>
    <property type="molecule type" value="Genomic_DNA"/>
</dbReference>
<dbReference type="Proteomes" id="UP000242381">
    <property type="component" value="Unassembled WGS sequence"/>
</dbReference>
<dbReference type="GO" id="GO:0005737">
    <property type="term" value="C:cytoplasm"/>
    <property type="evidence" value="ECO:0007669"/>
    <property type="project" value="UniProtKB-SubCell"/>
</dbReference>
<keyword evidence="6" id="KW-0539">Nucleus</keyword>
<evidence type="ECO:0000313" key="8">
    <source>
        <dbReference type="EMBL" id="ORE12486.1"/>
    </source>
</evidence>
<dbReference type="GO" id="GO:0008180">
    <property type="term" value="C:COP9 signalosome"/>
    <property type="evidence" value="ECO:0007669"/>
    <property type="project" value="UniProtKB-KW"/>
</dbReference>
<dbReference type="PANTHER" id="PTHR14145:SF2">
    <property type="entry name" value="COP9 SIGNALOSOME COMPLEX SUBUNIT 1"/>
    <property type="match status" value="1"/>
</dbReference>
<keyword evidence="5" id="KW-0736">Signalosome</keyword>
<accession>A0A1X0RKG6</accession>
<dbReference type="Pfam" id="PF01399">
    <property type="entry name" value="PCI"/>
    <property type="match status" value="1"/>
</dbReference>
<dbReference type="Gene3D" id="1.25.40.570">
    <property type="match status" value="1"/>
</dbReference>
<dbReference type="InterPro" id="IPR019585">
    <property type="entry name" value="Rpn7/CSN1"/>
</dbReference>
<organism evidence="8 9">
    <name type="scientific">Rhizopus microsporus</name>
    <dbReference type="NCBI Taxonomy" id="58291"/>
    <lineage>
        <taxon>Eukaryota</taxon>
        <taxon>Fungi</taxon>
        <taxon>Fungi incertae sedis</taxon>
        <taxon>Mucoromycota</taxon>
        <taxon>Mucoromycotina</taxon>
        <taxon>Mucoromycetes</taxon>
        <taxon>Mucorales</taxon>
        <taxon>Mucorineae</taxon>
        <taxon>Rhizopodaceae</taxon>
        <taxon>Rhizopus</taxon>
    </lineage>
</organism>
<evidence type="ECO:0000256" key="4">
    <source>
        <dbReference type="ARBA" id="ARBA00022490"/>
    </source>
</evidence>
<dbReference type="InterPro" id="IPR036390">
    <property type="entry name" value="WH_DNA-bd_sf"/>
</dbReference>
<comment type="subcellular location">
    <subcellularLocation>
        <location evidence="2">Cytoplasm</location>
    </subcellularLocation>
    <subcellularLocation>
        <location evidence="1">Nucleus</location>
    </subcellularLocation>
</comment>
<proteinExistence type="inferred from homology"/>
<evidence type="ECO:0000259" key="7">
    <source>
        <dbReference type="PROSITE" id="PS50250"/>
    </source>
</evidence>
<dbReference type="SMART" id="SM00088">
    <property type="entry name" value="PINT"/>
    <property type="match status" value="1"/>
</dbReference>
<evidence type="ECO:0000313" key="9">
    <source>
        <dbReference type="Proteomes" id="UP000242381"/>
    </source>
</evidence>
<comment type="similarity">
    <text evidence="3">Belongs to the CSN1 family.</text>
</comment>
<sequence length="425" mass="49007">MAERSIELPANFDFDNYINNYKDYNKIFRSLYIAKKCSQLAVKAYRQAIKDIKENTLDVEKYKSTITELNNVLERKGEPTEALDQSWIDHVRITSKTTLESLENELKVAKSRLLKEEMRTCYIKLGEFYWRCGDGPAAIRNFVRTRDYCTTNQHTTEMCFKTIKASVYLDECNFSHVIQTYLARAETIPNTAQSIGVNSKLKCFQTLTLLGRTDVPKKYRSIANTLIDIPFEACAAFDDVLSPNDVAIYGGLSALASFDRRELQSQVLSNANFKNFLALEPALYELIESFYQSKYTHCFEVLKKYKQQLRLDMYMESNVDHLIQLVHEKAIAQYCVPYSIIDMRKMAAAFSIDIETLEEILTDLIGKNKTMAARIDSHNKIVRTKKQNKRTQAFDQSFIAGNDFEKSSRALLLRLNLLKADLIMK</sequence>
<evidence type="ECO:0000256" key="6">
    <source>
        <dbReference type="ARBA" id="ARBA00023242"/>
    </source>
</evidence>
<evidence type="ECO:0000256" key="1">
    <source>
        <dbReference type="ARBA" id="ARBA00004123"/>
    </source>
</evidence>
<dbReference type="InterPro" id="IPR000717">
    <property type="entry name" value="PCI_dom"/>
</dbReference>
<name>A0A1X0RKG6_RHIZD</name>
<reference evidence="8 9" key="1">
    <citation type="journal article" date="2016" name="Proc. Natl. Acad. Sci. U.S.A.">
        <title>Lipid metabolic changes in an early divergent fungus govern the establishment of a mutualistic symbiosis with endobacteria.</title>
        <authorList>
            <person name="Lastovetsky O.A."/>
            <person name="Gaspar M.L."/>
            <person name="Mondo S.J."/>
            <person name="LaButti K.M."/>
            <person name="Sandor L."/>
            <person name="Grigoriev I.V."/>
            <person name="Henry S.A."/>
            <person name="Pawlowska T.E."/>
        </authorList>
    </citation>
    <scope>NUCLEOTIDE SEQUENCE [LARGE SCALE GENOMIC DNA]</scope>
    <source>
        <strain evidence="8 9">ATCC 11559</strain>
    </source>
</reference>